<protein>
    <submittedName>
        <fullName evidence="2">Uncharacterized protein</fullName>
    </submittedName>
</protein>
<reference evidence="2" key="1">
    <citation type="submission" date="2020-02" db="EMBL/GenBank/DDBJ databases">
        <authorList>
            <person name="Meier V. D."/>
        </authorList>
    </citation>
    <scope>NUCLEOTIDE SEQUENCE</scope>
    <source>
        <strain evidence="2">AVDCRST_MAG85</strain>
    </source>
</reference>
<feature type="transmembrane region" description="Helical" evidence="1">
    <location>
        <begin position="80"/>
        <end position="106"/>
    </location>
</feature>
<gene>
    <name evidence="2" type="ORF">AVDCRST_MAG85-3422</name>
</gene>
<evidence type="ECO:0000256" key="1">
    <source>
        <dbReference type="SAM" id="Phobius"/>
    </source>
</evidence>
<keyword evidence="1" id="KW-1133">Transmembrane helix</keyword>
<keyword evidence="1" id="KW-0472">Membrane</keyword>
<evidence type="ECO:0000313" key="2">
    <source>
        <dbReference type="EMBL" id="CAA9528091.1"/>
    </source>
</evidence>
<accession>A0A6J4TQP0</accession>
<keyword evidence="1" id="KW-0812">Transmembrane</keyword>
<dbReference type="AlphaFoldDB" id="A0A6J4TQP0"/>
<name>A0A6J4TQP0_9ACTN</name>
<proteinExistence type="predicted"/>
<dbReference type="EMBL" id="CADCVT010000375">
    <property type="protein sequence ID" value="CAA9528091.1"/>
    <property type="molecule type" value="Genomic_DNA"/>
</dbReference>
<organism evidence="2">
    <name type="scientific">uncultured Solirubrobacteraceae bacterium</name>
    <dbReference type="NCBI Taxonomy" id="1162706"/>
    <lineage>
        <taxon>Bacteria</taxon>
        <taxon>Bacillati</taxon>
        <taxon>Actinomycetota</taxon>
        <taxon>Thermoleophilia</taxon>
        <taxon>Solirubrobacterales</taxon>
        <taxon>Solirubrobacteraceae</taxon>
        <taxon>environmental samples</taxon>
    </lineage>
</organism>
<sequence>MTDAKAVLTAPTVPVKTIAGSPAPSPVVNVRPAVPPSVSTPLPTPSVTLIGFSPESASSVVMALPLLLEKSRLVSSFTVCAPGTVFWGASFAAVSVTAIVSLSVVAAPPLLPWSSLATVIVSPPL</sequence>